<dbReference type="EnsemblPlants" id="ONIVA11G09900.1">
    <property type="protein sequence ID" value="ONIVA11G09900.1"/>
    <property type="gene ID" value="ONIVA11G09900"/>
</dbReference>
<organism evidence="2">
    <name type="scientific">Oryza nivara</name>
    <name type="common">Indian wild rice</name>
    <name type="synonym">Oryza sativa f. spontanea</name>
    <dbReference type="NCBI Taxonomy" id="4536"/>
    <lineage>
        <taxon>Eukaryota</taxon>
        <taxon>Viridiplantae</taxon>
        <taxon>Streptophyta</taxon>
        <taxon>Embryophyta</taxon>
        <taxon>Tracheophyta</taxon>
        <taxon>Spermatophyta</taxon>
        <taxon>Magnoliopsida</taxon>
        <taxon>Liliopsida</taxon>
        <taxon>Poales</taxon>
        <taxon>Poaceae</taxon>
        <taxon>BOP clade</taxon>
        <taxon>Oryzoideae</taxon>
        <taxon>Oryzeae</taxon>
        <taxon>Oryzinae</taxon>
        <taxon>Oryza</taxon>
    </lineage>
</organism>
<protein>
    <submittedName>
        <fullName evidence="2">Uncharacterized protein</fullName>
    </submittedName>
</protein>
<reference evidence="2" key="2">
    <citation type="submission" date="2018-04" db="EMBL/GenBank/DDBJ databases">
        <title>OnivRS2 (Oryza nivara Reference Sequence Version 2).</title>
        <authorList>
            <person name="Zhang J."/>
            <person name="Kudrna D."/>
            <person name="Lee S."/>
            <person name="Talag J."/>
            <person name="Rajasekar S."/>
            <person name="Welchert J."/>
            <person name="Hsing Y.-I."/>
            <person name="Wing R.A."/>
        </authorList>
    </citation>
    <scope>NUCLEOTIDE SEQUENCE [LARGE SCALE GENOMIC DNA]</scope>
    <source>
        <strain evidence="2">SL10</strain>
    </source>
</reference>
<dbReference type="Gramene" id="ONIVA11G09900.1">
    <property type="protein sequence ID" value="ONIVA11G09900.1"/>
    <property type="gene ID" value="ONIVA11G09900"/>
</dbReference>
<dbReference type="HOGENOM" id="CLU_2281966_0_0_1"/>
<name>A0A0E0J0V1_ORYNI</name>
<accession>A0A0E0J0V1</accession>
<keyword evidence="3" id="KW-1185">Reference proteome</keyword>
<evidence type="ECO:0000313" key="2">
    <source>
        <dbReference type="EnsemblPlants" id="ONIVA11G09900.1"/>
    </source>
</evidence>
<dbReference type="Proteomes" id="UP000006591">
    <property type="component" value="Chromosome 11"/>
</dbReference>
<sequence>MAAAADLAVGFFHLPPLPATAEGPPAAADPLPPPCRNGEGPPAAGRRSSQWIRVRAHRIRAWARRIGRPGAQQRRFLSSLLRDRQRRGVAVAADLGTGRGDA</sequence>
<evidence type="ECO:0000313" key="3">
    <source>
        <dbReference type="Proteomes" id="UP000006591"/>
    </source>
</evidence>
<proteinExistence type="predicted"/>
<dbReference type="OMA" id="SHWIRVR"/>
<reference evidence="2" key="1">
    <citation type="submission" date="2015-04" db="UniProtKB">
        <authorList>
            <consortium name="EnsemblPlants"/>
        </authorList>
    </citation>
    <scope>IDENTIFICATION</scope>
    <source>
        <strain evidence="2">SL10</strain>
    </source>
</reference>
<evidence type="ECO:0000256" key="1">
    <source>
        <dbReference type="SAM" id="MobiDB-lite"/>
    </source>
</evidence>
<feature type="region of interest" description="Disordered" evidence="1">
    <location>
        <begin position="18"/>
        <end position="50"/>
    </location>
</feature>
<dbReference type="AlphaFoldDB" id="A0A0E0J0V1"/>